<dbReference type="Pfam" id="PF00227">
    <property type="entry name" value="Proteasome"/>
    <property type="match status" value="1"/>
</dbReference>
<organism evidence="6">
    <name type="scientific">Arabidopsis lyrata subsp. lyrata</name>
    <name type="common">Lyre-leaved rock-cress</name>
    <dbReference type="NCBI Taxonomy" id="81972"/>
    <lineage>
        <taxon>Eukaryota</taxon>
        <taxon>Viridiplantae</taxon>
        <taxon>Streptophyta</taxon>
        <taxon>Embryophyta</taxon>
        <taxon>Tracheophyta</taxon>
        <taxon>Spermatophyta</taxon>
        <taxon>Magnoliopsida</taxon>
        <taxon>eudicotyledons</taxon>
        <taxon>Gunneridae</taxon>
        <taxon>Pentapetalae</taxon>
        <taxon>rosids</taxon>
        <taxon>malvids</taxon>
        <taxon>Brassicales</taxon>
        <taxon>Brassicaceae</taxon>
        <taxon>Camelineae</taxon>
        <taxon>Arabidopsis</taxon>
    </lineage>
</organism>
<feature type="non-terminal residue" evidence="5">
    <location>
        <position position="451"/>
    </location>
</feature>
<feature type="domain" description="Hydrophobic seed protein" evidence="4">
    <location>
        <begin position="157"/>
        <end position="241"/>
    </location>
</feature>
<evidence type="ECO:0000259" key="4">
    <source>
        <dbReference type="Pfam" id="PF14547"/>
    </source>
</evidence>
<dbReference type="PROSITE" id="PS51257">
    <property type="entry name" value="PROKAR_LIPOPROTEIN"/>
    <property type="match status" value="1"/>
</dbReference>
<evidence type="ECO:0000313" key="6">
    <source>
        <dbReference type="Proteomes" id="UP000008694"/>
    </source>
</evidence>
<dbReference type="Gene3D" id="1.10.110.10">
    <property type="entry name" value="Plant lipid-transfer and hydrophobic proteins"/>
    <property type="match status" value="1"/>
</dbReference>
<evidence type="ECO:0000256" key="1">
    <source>
        <dbReference type="ARBA" id="ARBA00008965"/>
    </source>
</evidence>
<dbReference type="Gramene" id="fgenesh2_kg.7__2807__AT4G15160.1">
    <property type="protein sequence ID" value="fgenesh2_kg.7__2807__AT4G15160.1"/>
    <property type="gene ID" value="fgenesh2_kg.7__2807__AT4G15160.1"/>
</dbReference>
<reference evidence="6" key="1">
    <citation type="journal article" date="2011" name="Nat. Genet.">
        <title>The Arabidopsis lyrata genome sequence and the basis of rapid genome size change.</title>
        <authorList>
            <person name="Hu T.T."/>
            <person name="Pattyn P."/>
            <person name="Bakker E.G."/>
            <person name="Cao J."/>
            <person name="Cheng J.-F."/>
            <person name="Clark R.M."/>
            <person name="Fahlgren N."/>
            <person name="Fawcett J.A."/>
            <person name="Grimwood J."/>
            <person name="Gundlach H."/>
            <person name="Haberer G."/>
            <person name="Hollister J.D."/>
            <person name="Ossowski S."/>
            <person name="Ottilar R.P."/>
            <person name="Salamov A.A."/>
            <person name="Schneeberger K."/>
            <person name="Spannagl M."/>
            <person name="Wang X."/>
            <person name="Yang L."/>
            <person name="Nasrallah M.E."/>
            <person name="Bergelson J."/>
            <person name="Carrington J.C."/>
            <person name="Gaut B.S."/>
            <person name="Schmutz J."/>
            <person name="Mayer K.F.X."/>
            <person name="Van de Peer Y."/>
            <person name="Grigoriev I.V."/>
            <person name="Nordborg M."/>
            <person name="Weigel D."/>
            <person name="Guo Y.-L."/>
        </authorList>
    </citation>
    <scope>NUCLEOTIDE SEQUENCE [LARGE SCALE GENOMIC DNA]</scope>
    <source>
        <strain evidence="6">cv. MN47</strain>
    </source>
</reference>
<dbReference type="SUPFAM" id="SSF56235">
    <property type="entry name" value="N-terminal nucleophile aminohydrolases (Ntn hydrolases)"/>
    <property type="match status" value="1"/>
</dbReference>
<proteinExistence type="inferred from homology"/>
<feature type="signal peptide" evidence="3">
    <location>
        <begin position="1"/>
        <end position="25"/>
    </location>
</feature>
<dbReference type="eggNOG" id="KOG0178">
    <property type="taxonomic scope" value="Eukaryota"/>
</dbReference>
<dbReference type="PANTHER" id="PTHR31731">
    <property type="match status" value="1"/>
</dbReference>
<dbReference type="EMBL" id="GL348719">
    <property type="protein sequence ID" value="EFH46517.1"/>
    <property type="molecule type" value="Genomic_DNA"/>
</dbReference>
<dbReference type="InterPro" id="IPR051636">
    <property type="entry name" value="Plant_LTP/defense-related"/>
</dbReference>
<feature type="region of interest" description="Disordered" evidence="2">
    <location>
        <begin position="30"/>
        <end position="155"/>
    </location>
</feature>
<evidence type="ECO:0000256" key="3">
    <source>
        <dbReference type="SAM" id="SignalP"/>
    </source>
</evidence>
<comment type="similarity">
    <text evidence="1">Belongs to the plant LTP family. PEARLI1 subfamily.</text>
</comment>
<dbReference type="InterPro" id="IPR029055">
    <property type="entry name" value="Ntn_hydrolases_N"/>
</dbReference>
<accession>D7MAX1</accession>
<dbReference type="STRING" id="81972.D7MAX1"/>
<feature type="compositionally biased region" description="Pro residues" evidence="2">
    <location>
        <begin position="48"/>
        <end position="155"/>
    </location>
</feature>
<gene>
    <name evidence="5" type="ORF">ARALYDRAFT_493374</name>
</gene>
<dbReference type="PRINTS" id="PR01217">
    <property type="entry name" value="PRICHEXTENSN"/>
</dbReference>
<keyword evidence="6" id="KW-1185">Reference proteome</keyword>
<evidence type="ECO:0000256" key="2">
    <source>
        <dbReference type="SAM" id="MobiDB-lite"/>
    </source>
</evidence>
<dbReference type="Gene3D" id="3.60.20.10">
    <property type="entry name" value="Glutamine Phosphoribosylpyrophosphate, subunit 1, domain 1"/>
    <property type="match status" value="2"/>
</dbReference>
<dbReference type="Pfam" id="PF14547">
    <property type="entry name" value="Hydrophob_seed"/>
    <property type="match status" value="1"/>
</dbReference>
<dbReference type="InterPro" id="IPR027923">
    <property type="entry name" value="Hydrophob_seed_dom"/>
</dbReference>
<protein>
    <recommendedName>
        <fullName evidence="4">Hydrophobic seed protein domain-containing protein</fullName>
    </recommendedName>
</protein>
<dbReference type="InterPro" id="IPR036312">
    <property type="entry name" value="Bifun_inhib/LTP/seed_sf"/>
</dbReference>
<evidence type="ECO:0000313" key="5">
    <source>
        <dbReference type="EMBL" id="EFH46517.1"/>
    </source>
</evidence>
<dbReference type="Proteomes" id="UP000008694">
    <property type="component" value="Unassembled WGS sequence"/>
</dbReference>
<keyword evidence="3" id="KW-0732">Signal</keyword>
<dbReference type="AlphaFoldDB" id="D7MAX1"/>
<name>D7MAX1_ARALL</name>
<dbReference type="SUPFAM" id="SSF47699">
    <property type="entry name" value="Bifunctional inhibitor/lipid-transfer protein/seed storage 2S albumin"/>
    <property type="match status" value="1"/>
</dbReference>
<feature type="chain" id="PRO_5003103507" description="Hydrophobic seed protein domain-containing protein" evidence="3">
    <location>
        <begin position="26"/>
        <end position="451"/>
    </location>
</feature>
<dbReference type="CDD" id="cd01958">
    <property type="entry name" value="HPS_like"/>
    <property type="match status" value="1"/>
</dbReference>
<dbReference type="GO" id="GO:0005839">
    <property type="term" value="C:proteasome core complex"/>
    <property type="evidence" value="ECO:0007669"/>
    <property type="project" value="InterPro"/>
</dbReference>
<sequence length="451" mass="48140">MGLLHKQNLSFVILLLLGFLAVSYACDCSDPPKPSPHPVKPPKHPAKPPKPPTVKPPTHTPKPPTVKPPPPYIPCPPPPYTPKPPTVKPPPPPTVKPPPPPTLKPPPPPTPYTPPPPTVKPPPPPPVVTPPPPTPTPEAPCPPPPPTPYPPPPKPETCPIDALKLGACVDVLGGLIHIGLGKSYAKAKCCPLLEGLASVDAAVCLCTTIRAKLLNIDLIIPIALELLVDCGKTPPRGFKCPATLKKTPLLAPSSQRNQGIENSEENSEKKFLQGGRFSLKSVLMVFSFLWELPIILKMGTFADIIWVFYFFLSRCVAVSQCLGAIGNAGSAIGILAKDGVVLVGEKKVTSKLLQTSMSTEKMYKIDDHVACAVAGWDKNHGFQLYMSDPSGNYGGWKAAAVGANNQAAQSILKQDYKDDATREEVVQLAIKVLSKTMDSTSLTAEKLELAE</sequence>
<dbReference type="GO" id="GO:0051603">
    <property type="term" value="P:proteolysis involved in protein catabolic process"/>
    <property type="evidence" value="ECO:0007669"/>
    <property type="project" value="InterPro"/>
</dbReference>
<dbReference type="InterPro" id="IPR001353">
    <property type="entry name" value="Proteasome_sua/b"/>
</dbReference>
<dbReference type="HOGENOM" id="CLU_607793_0_0_1"/>